<keyword evidence="13" id="KW-0830">Ubiquinone</keyword>
<evidence type="ECO:0000256" key="5">
    <source>
        <dbReference type="ARBA" id="ARBA00022448"/>
    </source>
</evidence>
<dbReference type="EC" id="7.1.1.2" evidence="3"/>
<evidence type="ECO:0000256" key="8">
    <source>
        <dbReference type="ARBA" id="ARBA00022792"/>
    </source>
</evidence>
<dbReference type="GeneID" id="9711107"/>
<evidence type="ECO:0000256" key="2">
    <source>
        <dbReference type="ARBA" id="ARBA00004448"/>
    </source>
</evidence>
<evidence type="ECO:0000256" key="10">
    <source>
        <dbReference type="ARBA" id="ARBA00022982"/>
    </source>
</evidence>
<feature type="transmembrane region" description="Helical" evidence="18">
    <location>
        <begin position="552"/>
        <end position="572"/>
    </location>
</feature>
<feature type="transmembrane region" description="Helical" evidence="18">
    <location>
        <begin position="44"/>
        <end position="73"/>
    </location>
</feature>
<keyword evidence="7 18" id="KW-0812">Transmembrane</keyword>
<dbReference type="GO" id="GO:0015990">
    <property type="term" value="P:electron transport coupled proton transport"/>
    <property type="evidence" value="ECO:0007669"/>
    <property type="project" value="TreeGrafter"/>
</dbReference>
<evidence type="ECO:0000259" key="19">
    <source>
        <dbReference type="Pfam" id="PF00361"/>
    </source>
</evidence>
<comment type="subcellular location">
    <subcellularLocation>
        <location evidence="2">Mitochondrion inner membrane</location>
        <topology evidence="2">Multi-pass membrane protein</topology>
    </subcellularLocation>
</comment>
<name>E1ABT1_9ORTH</name>
<organism evidence="21">
    <name type="scientific">Mekongiana xiangchengensis</name>
    <dbReference type="NCBI Taxonomy" id="868576"/>
    <lineage>
        <taxon>Eukaryota</taxon>
        <taxon>Metazoa</taxon>
        <taxon>Ecdysozoa</taxon>
        <taxon>Arthropoda</taxon>
        <taxon>Hexapoda</taxon>
        <taxon>Insecta</taxon>
        <taxon>Pterygota</taxon>
        <taxon>Neoptera</taxon>
        <taxon>Polyneoptera</taxon>
        <taxon>Orthoptera</taxon>
        <taxon>Caelifera</taxon>
        <taxon>Acrididea</taxon>
        <taxon>Acridomorpha</taxon>
        <taxon>Pyrgomorphoidea</taxon>
        <taxon>Pyrgomorphidae</taxon>
        <taxon>Pyrgomorphinae</taxon>
        <taxon>Mekongiana</taxon>
    </lineage>
</organism>
<feature type="transmembrane region" description="Helical" evidence="18">
    <location>
        <begin position="179"/>
        <end position="201"/>
    </location>
</feature>
<dbReference type="Pfam" id="PF00361">
    <property type="entry name" value="Proton_antipo_M"/>
    <property type="match status" value="1"/>
</dbReference>
<dbReference type="InterPro" id="IPR001750">
    <property type="entry name" value="ND/Mrp_TM"/>
</dbReference>
<keyword evidence="6" id="KW-0679">Respiratory chain</keyword>
<feature type="transmembrane region" description="Helical" evidence="18">
    <location>
        <begin position="283"/>
        <end position="302"/>
    </location>
</feature>
<dbReference type="GO" id="GO:0003954">
    <property type="term" value="F:NADH dehydrogenase activity"/>
    <property type="evidence" value="ECO:0007669"/>
    <property type="project" value="TreeGrafter"/>
</dbReference>
<feature type="transmembrane region" description="Helical" evidence="18">
    <location>
        <begin position="147"/>
        <end position="167"/>
    </location>
</feature>
<evidence type="ECO:0000313" key="21">
    <source>
        <dbReference type="EMBL" id="ADK77630.1"/>
    </source>
</evidence>
<dbReference type="PANTHER" id="PTHR42829">
    <property type="entry name" value="NADH-UBIQUINONE OXIDOREDUCTASE CHAIN 5"/>
    <property type="match status" value="1"/>
</dbReference>
<evidence type="ECO:0000256" key="9">
    <source>
        <dbReference type="ARBA" id="ARBA00022967"/>
    </source>
</evidence>
<dbReference type="EMBL" id="HM583653">
    <property type="protein sequence ID" value="ADK77630.1"/>
    <property type="molecule type" value="Genomic_DNA"/>
</dbReference>
<evidence type="ECO:0000256" key="18">
    <source>
        <dbReference type="SAM" id="Phobius"/>
    </source>
</evidence>
<feature type="transmembrane region" description="Helical" evidence="18">
    <location>
        <begin position="243"/>
        <end position="263"/>
    </location>
</feature>
<keyword evidence="8" id="KW-0999">Mitochondrion inner membrane</keyword>
<keyword evidence="12" id="KW-0520">NAD</keyword>
<feature type="transmembrane region" description="Helical" evidence="18">
    <location>
        <begin position="414"/>
        <end position="438"/>
    </location>
</feature>
<sequence length="573" mass="66591">MCSLSFFILLVFSLIILLFGFYYLLFDLSLFIEWELFSLNCSMVVMTLIIDWMSLIFMSFVMFIFSLVIYYSYDYMSGESSMNRFTLLVLMFIFSMIFLILSPNLISILLGWDGLGLISYCLVIYYYNLSSYNSGMLTALSNHVGDVAILISIAWMMSFGSWNYIFYYDFLNSSWEVKVITLLIVLAAITKSAQLLFSSWLPAAMAAPTPVSALVHSSTLATAGVYFIIRFNSMLIEFGMGKILLIIGCLTMFMSGFVANFEFDLKKSISLSTLSQLGLMMEILSMGFYKVAYFHMLTKALFKAFMCAGSMIHNLKDSQDIRFMVSVIYFMPLTSVCLNVSSLSLCGMPFLSGFYSKDLILELICFDWVDLFSFFTLFFSTGLTASYSFRLYCFSMFGFNNHFSSYNFDDHNNYISFSMISLLFISVFSGSLLSWLIFPFPYVIVLPFYLKILFIITVLLGFNFGYLTSCFSFKYTLFSFYWQLMISFLGSMWFMPYLSTNYLISSSLSYGYNVLKILDYGWGELMGGYSLYHFFIYMINYSQFWYDLNFKVYLFTFMFWMIILFMIFYIYFS</sequence>
<evidence type="ECO:0000256" key="17">
    <source>
        <dbReference type="ARBA" id="ARBA00049551"/>
    </source>
</evidence>
<feature type="domain" description="NADH:quinone oxidoreductase/Mrp antiporter transmembrane" evidence="19">
    <location>
        <begin position="102"/>
        <end position="383"/>
    </location>
</feature>
<dbReference type="GO" id="GO:0042773">
    <property type="term" value="P:ATP synthesis coupled electron transport"/>
    <property type="evidence" value="ECO:0007669"/>
    <property type="project" value="InterPro"/>
</dbReference>
<evidence type="ECO:0000256" key="1">
    <source>
        <dbReference type="ARBA" id="ARBA00003257"/>
    </source>
</evidence>
<dbReference type="PANTHER" id="PTHR42829:SF2">
    <property type="entry name" value="NADH-UBIQUINONE OXIDOREDUCTASE CHAIN 5"/>
    <property type="match status" value="1"/>
</dbReference>
<dbReference type="PRINTS" id="PR01434">
    <property type="entry name" value="NADHDHGNASE5"/>
</dbReference>
<feature type="transmembrane region" description="Helical" evidence="18">
    <location>
        <begin position="213"/>
        <end position="231"/>
    </location>
</feature>
<evidence type="ECO:0000256" key="11">
    <source>
        <dbReference type="ARBA" id="ARBA00022989"/>
    </source>
</evidence>
<dbReference type="GO" id="GO:0005743">
    <property type="term" value="C:mitochondrial inner membrane"/>
    <property type="evidence" value="ECO:0007669"/>
    <property type="project" value="UniProtKB-SubCell"/>
</dbReference>
<proteinExistence type="predicted"/>
<feature type="domain" description="NADH dehydrogenase subunit 5 C-terminal" evidence="20">
    <location>
        <begin position="387"/>
        <end position="568"/>
    </location>
</feature>
<keyword evidence="15 18" id="KW-0472">Membrane</keyword>
<evidence type="ECO:0000259" key="20">
    <source>
        <dbReference type="Pfam" id="PF06455"/>
    </source>
</evidence>
<dbReference type="InterPro" id="IPR003945">
    <property type="entry name" value="NU5C-like"/>
</dbReference>
<keyword evidence="11 18" id="KW-1133">Transmembrane helix</keyword>
<feature type="transmembrane region" description="Helical" evidence="18">
    <location>
        <begin position="520"/>
        <end position="540"/>
    </location>
</feature>
<dbReference type="CTD" id="4540"/>
<feature type="transmembrane region" description="Helical" evidence="18">
    <location>
        <begin position="444"/>
        <end position="468"/>
    </location>
</feature>
<feature type="transmembrane region" description="Helical" evidence="18">
    <location>
        <begin position="85"/>
        <end position="101"/>
    </location>
</feature>
<evidence type="ECO:0000256" key="16">
    <source>
        <dbReference type="ARBA" id="ARBA00031027"/>
    </source>
</evidence>
<feature type="transmembrane region" description="Helical" evidence="18">
    <location>
        <begin position="323"/>
        <end position="351"/>
    </location>
</feature>
<evidence type="ECO:0000256" key="7">
    <source>
        <dbReference type="ARBA" id="ARBA00022692"/>
    </source>
</evidence>
<protein>
    <recommendedName>
        <fullName evidence="4">NADH-ubiquinone oxidoreductase chain 5</fullName>
        <ecNumber evidence="3">7.1.1.2</ecNumber>
    </recommendedName>
    <alternativeName>
        <fullName evidence="16">NADH dehydrogenase subunit 5</fullName>
    </alternativeName>
</protein>
<comment type="function">
    <text evidence="1">Core subunit of the mitochondrial membrane respiratory chain NADH dehydrogenase (Complex I) that is believed to belong to the minimal assembly required for catalysis. Complex I functions in the transfer of electrons from NADH to the respiratory chain. The immediate electron acceptor for the enzyme is believed to be ubiquinone.</text>
</comment>
<dbReference type="GO" id="GO:0008137">
    <property type="term" value="F:NADH dehydrogenase (ubiquinone) activity"/>
    <property type="evidence" value="ECO:0007669"/>
    <property type="project" value="UniProtKB-EC"/>
</dbReference>
<evidence type="ECO:0000256" key="14">
    <source>
        <dbReference type="ARBA" id="ARBA00023128"/>
    </source>
</evidence>
<evidence type="ECO:0000256" key="6">
    <source>
        <dbReference type="ARBA" id="ARBA00022660"/>
    </source>
</evidence>
<dbReference type="RefSeq" id="YP_003856689.1">
    <property type="nucleotide sequence ID" value="NC_014450.1"/>
</dbReference>
<evidence type="ECO:0000256" key="3">
    <source>
        <dbReference type="ARBA" id="ARBA00012944"/>
    </source>
</evidence>
<keyword evidence="10" id="KW-0249">Electron transport</keyword>
<evidence type="ECO:0000256" key="12">
    <source>
        <dbReference type="ARBA" id="ARBA00023027"/>
    </source>
</evidence>
<dbReference type="AlphaFoldDB" id="E1ABT1"/>
<feature type="transmembrane region" description="Helical" evidence="18">
    <location>
        <begin position="108"/>
        <end position="127"/>
    </location>
</feature>
<keyword evidence="14 21" id="KW-0496">Mitochondrion</keyword>
<accession>E1ABT1</accession>
<feature type="transmembrane region" description="Helical" evidence="18">
    <location>
        <begin position="371"/>
        <end position="393"/>
    </location>
</feature>
<gene>
    <name evidence="21" type="primary">ND5</name>
</gene>
<evidence type="ECO:0000256" key="15">
    <source>
        <dbReference type="ARBA" id="ARBA00023136"/>
    </source>
</evidence>
<keyword evidence="5" id="KW-0813">Transport</keyword>
<keyword evidence="9" id="KW-1278">Translocase</keyword>
<reference evidence="21" key="1">
    <citation type="journal article" date="2010" name="Zool. Sci.">
        <title>A comparative analysis of mitochondrial genomes in Orthoptera (Arthropoda: Insecta) and genome descriptions of three grasshopper species.</title>
        <authorList>
            <person name="Zhao L."/>
            <person name="Zheng Z.M."/>
            <person name="Huang Y."/>
            <person name="Sun H.M."/>
        </authorList>
    </citation>
    <scope>NUCLEOTIDE SEQUENCE</scope>
</reference>
<evidence type="ECO:0000256" key="4">
    <source>
        <dbReference type="ARBA" id="ARBA00021096"/>
    </source>
</evidence>
<feature type="transmembrane region" description="Helical" evidence="18">
    <location>
        <begin position="6"/>
        <end position="32"/>
    </location>
</feature>
<dbReference type="InterPro" id="IPR010934">
    <property type="entry name" value="NADH_DH_su5_C"/>
</dbReference>
<feature type="transmembrane region" description="Helical" evidence="18">
    <location>
        <begin position="480"/>
        <end position="500"/>
    </location>
</feature>
<comment type="catalytic activity">
    <reaction evidence="17">
        <text>a ubiquinone + NADH + 5 H(+)(in) = a ubiquinol + NAD(+) + 4 H(+)(out)</text>
        <dbReference type="Rhea" id="RHEA:29091"/>
        <dbReference type="Rhea" id="RHEA-COMP:9565"/>
        <dbReference type="Rhea" id="RHEA-COMP:9566"/>
        <dbReference type="ChEBI" id="CHEBI:15378"/>
        <dbReference type="ChEBI" id="CHEBI:16389"/>
        <dbReference type="ChEBI" id="CHEBI:17976"/>
        <dbReference type="ChEBI" id="CHEBI:57540"/>
        <dbReference type="ChEBI" id="CHEBI:57945"/>
        <dbReference type="EC" id="7.1.1.2"/>
    </reaction>
</comment>
<geneLocation type="mitochondrion" evidence="21"/>
<evidence type="ECO:0000256" key="13">
    <source>
        <dbReference type="ARBA" id="ARBA00023075"/>
    </source>
</evidence>
<dbReference type="Pfam" id="PF06455">
    <property type="entry name" value="NADH5_C"/>
    <property type="match status" value="1"/>
</dbReference>